<evidence type="ECO:0000313" key="2">
    <source>
        <dbReference type="Proteomes" id="UP000886520"/>
    </source>
</evidence>
<dbReference type="AlphaFoldDB" id="A0A9D4Z3M0"/>
<comment type="caution">
    <text evidence="1">The sequence shown here is derived from an EMBL/GenBank/DDBJ whole genome shotgun (WGS) entry which is preliminary data.</text>
</comment>
<dbReference type="Proteomes" id="UP000886520">
    <property type="component" value="Chromosome 25"/>
</dbReference>
<protein>
    <submittedName>
        <fullName evidence="1">Uncharacterized protein</fullName>
    </submittedName>
</protein>
<proteinExistence type="predicted"/>
<accession>A0A9D4Z3M0</accession>
<name>A0A9D4Z3M0_ADICA</name>
<gene>
    <name evidence="1" type="ORF">GOP47_0025501</name>
</gene>
<dbReference type="OrthoDB" id="1990704at2759"/>
<reference evidence="1" key="1">
    <citation type="submission" date="2021-01" db="EMBL/GenBank/DDBJ databases">
        <title>Adiantum capillus-veneris genome.</title>
        <authorList>
            <person name="Fang Y."/>
            <person name="Liao Q."/>
        </authorList>
    </citation>
    <scope>NUCLEOTIDE SEQUENCE</scope>
    <source>
        <strain evidence="1">H3</strain>
        <tissue evidence="1">Leaf</tissue>
    </source>
</reference>
<organism evidence="1 2">
    <name type="scientific">Adiantum capillus-veneris</name>
    <name type="common">Maidenhair fern</name>
    <dbReference type="NCBI Taxonomy" id="13818"/>
    <lineage>
        <taxon>Eukaryota</taxon>
        <taxon>Viridiplantae</taxon>
        <taxon>Streptophyta</taxon>
        <taxon>Embryophyta</taxon>
        <taxon>Tracheophyta</taxon>
        <taxon>Polypodiopsida</taxon>
        <taxon>Polypodiidae</taxon>
        <taxon>Polypodiales</taxon>
        <taxon>Pteridineae</taxon>
        <taxon>Pteridaceae</taxon>
        <taxon>Vittarioideae</taxon>
        <taxon>Adiantum</taxon>
    </lineage>
</organism>
<keyword evidence="2" id="KW-1185">Reference proteome</keyword>
<evidence type="ECO:0000313" key="1">
    <source>
        <dbReference type="EMBL" id="KAI5059182.1"/>
    </source>
</evidence>
<dbReference type="EMBL" id="JABFUD020000025">
    <property type="protein sequence ID" value="KAI5059182.1"/>
    <property type="molecule type" value="Genomic_DNA"/>
</dbReference>
<sequence>MLVYDIQITKEKESRLTQLKQGMPVEDVKKEEKSIHREIIHKYQERIGKLLNILDPNLGTDWITRTAFGLKKGDNLFRHWLCREGYLARVYERATQHVLDNSNVPGGAPFPHEFTLGFYFDEIKFEARPFLYPLEVSLEVKSKYVEKQELKKVDTFRMAAQRLAYRFLSLLVSKGILPTLPFVVRQWAQTASKDTYMYPPSIPTLTTWERDTCPWWLDMVQGHILEREKELRETMLRDAAAEARQPPPATSKAKQPGVHLSSERMETVVDTTIEKDVLEHDSSGLIVVRRSIQFFYVLESPLLTLPNASYFGWLLIMASTAGEVIGWVERFCRAS</sequence>